<protein>
    <recommendedName>
        <fullName evidence="4">SMODS-associated NUDIX domain-containing protein</fullName>
    </recommendedName>
</protein>
<feature type="transmembrane region" description="Helical" evidence="1">
    <location>
        <begin position="12"/>
        <end position="38"/>
    </location>
</feature>
<evidence type="ECO:0000313" key="2">
    <source>
        <dbReference type="EMBL" id="USS90794.1"/>
    </source>
</evidence>
<keyword evidence="1" id="KW-0812">Transmembrane</keyword>
<keyword evidence="1" id="KW-0472">Membrane</keyword>
<proteinExistence type="predicted"/>
<keyword evidence="1" id="KW-1133">Transmembrane helix</keyword>
<accession>A0ABY5BYC3</accession>
<dbReference type="EMBL" id="CP097121">
    <property type="protein sequence ID" value="USS90794.1"/>
    <property type="molecule type" value="Genomic_DNA"/>
</dbReference>
<organism evidence="2 3">
    <name type="scientific">Fructilactobacillus carniphilus</name>
    <dbReference type="NCBI Taxonomy" id="2940297"/>
    <lineage>
        <taxon>Bacteria</taxon>
        <taxon>Bacillati</taxon>
        <taxon>Bacillota</taxon>
        <taxon>Bacilli</taxon>
        <taxon>Lactobacillales</taxon>
        <taxon>Lactobacillaceae</taxon>
        <taxon>Fructilactobacillus</taxon>
    </lineage>
</organism>
<evidence type="ECO:0008006" key="4">
    <source>
        <dbReference type="Google" id="ProtNLM"/>
    </source>
</evidence>
<name>A0ABY5BYC3_9LACO</name>
<dbReference type="Proteomes" id="UP001056164">
    <property type="component" value="Chromosome"/>
</dbReference>
<evidence type="ECO:0000256" key="1">
    <source>
        <dbReference type="SAM" id="Phobius"/>
    </source>
</evidence>
<gene>
    <name evidence="2" type="ORF">M3M37_00780</name>
</gene>
<evidence type="ECO:0000313" key="3">
    <source>
        <dbReference type="Proteomes" id="UP001056164"/>
    </source>
</evidence>
<dbReference type="RefSeq" id="WP_252795290.1">
    <property type="nucleotide sequence ID" value="NZ_CP097121.1"/>
</dbReference>
<sequence length="267" mass="32254">MYFILHEFFDYIYKLILPLFPSIFGSLFGLIPVVISIINNNRQIANSISNNNKQIKNSINNTDKQIADTRESQFMKSRPFFLIRFRKDRIRYGNPENRGDRRNRLYITSQRYLKKDEYLKFEVEKIRSKLLEKQDLNANMIPINNVSNKEMIAVQIIAKYEHEEEVFKIDLIPPRTELFLISKYYILDSVDKFKELRYINIYFLNELREQQGLFFSIDRSTYGFACNENLKYEKTKTYLENKTKDKNLYEYDFVGFEETERLHRKKV</sequence>
<keyword evidence="3" id="KW-1185">Reference proteome</keyword>
<reference evidence="2" key="1">
    <citation type="submission" date="2022-05" db="EMBL/GenBank/DDBJ databases">
        <authorList>
            <person name="Oliphant S.A."/>
            <person name="Watson-Haigh N.S."/>
            <person name="Sumby K.M."/>
            <person name="Gardner J.M."/>
            <person name="Jiranek V."/>
        </authorList>
    </citation>
    <scope>NUCLEOTIDE SEQUENCE</scope>
    <source>
        <strain evidence="2">KI4_A6</strain>
    </source>
</reference>